<name>A0A9P8Q585_WICPI</name>
<protein>
    <submittedName>
        <fullName evidence="1">Uncharacterized protein</fullName>
    </submittedName>
</protein>
<comment type="caution">
    <text evidence="1">The sequence shown here is derived from an EMBL/GenBank/DDBJ whole genome shotgun (WGS) entry which is preliminary data.</text>
</comment>
<dbReference type="AlphaFoldDB" id="A0A9P8Q585"/>
<dbReference type="InterPro" id="IPR036322">
    <property type="entry name" value="WD40_repeat_dom_sf"/>
</dbReference>
<reference evidence="1" key="2">
    <citation type="submission" date="2021-01" db="EMBL/GenBank/DDBJ databases">
        <authorList>
            <person name="Schikora-Tamarit M.A."/>
        </authorList>
    </citation>
    <scope>NUCLEOTIDE SEQUENCE</scope>
    <source>
        <strain evidence="1">CBS2887</strain>
    </source>
</reference>
<evidence type="ECO:0000313" key="2">
    <source>
        <dbReference type="Proteomes" id="UP000774326"/>
    </source>
</evidence>
<dbReference type="SUPFAM" id="SSF50978">
    <property type="entry name" value="WD40 repeat-like"/>
    <property type="match status" value="1"/>
</dbReference>
<dbReference type="OrthoDB" id="4079856at2759"/>
<gene>
    <name evidence="1" type="ORF">WICPIJ_005919</name>
</gene>
<dbReference type="Proteomes" id="UP000774326">
    <property type="component" value="Unassembled WGS sequence"/>
</dbReference>
<proteinExistence type="predicted"/>
<dbReference type="Gene3D" id="2.130.10.10">
    <property type="entry name" value="YVTN repeat-like/Quinoprotein amine dehydrogenase"/>
    <property type="match status" value="1"/>
</dbReference>
<sequence>MDNLCCGVKSHDLLTGSRARRYTLQHPVRDLAWNANSLALAHSSGISVLVPLPETTTISKSYANKLQQRWVFQIHEIPYASPVNIVKFSSRLLVAVLNDDTVHVIDHHSGESFKLNTRMFRDDIIAMDLSNDGYIVLAGDDGRICIYDSRTLDLNVDPLLNMHVSGTPNLVRFLVDFDSDKLFIVEDGTIVQIYNWKTERFITKIYPKTYAPTLKPFIKDILVKSNKLQIIEDTGIIKSYQLDSLQSGSGFTFPSSQSHLKGWLHNSKYISGSCSSSLHYFAGGLNPDRCMFYSIAENGNDNVESCPFKLKLGQNVVTSSCGSINSEGVTAVFCGGKLILLTPFDSYEVPN</sequence>
<evidence type="ECO:0000313" key="1">
    <source>
        <dbReference type="EMBL" id="KAH3683094.1"/>
    </source>
</evidence>
<organism evidence="1 2">
    <name type="scientific">Wickerhamomyces pijperi</name>
    <name type="common">Yeast</name>
    <name type="synonym">Pichia pijperi</name>
    <dbReference type="NCBI Taxonomy" id="599730"/>
    <lineage>
        <taxon>Eukaryota</taxon>
        <taxon>Fungi</taxon>
        <taxon>Dikarya</taxon>
        <taxon>Ascomycota</taxon>
        <taxon>Saccharomycotina</taxon>
        <taxon>Saccharomycetes</taxon>
        <taxon>Phaffomycetales</taxon>
        <taxon>Wickerhamomycetaceae</taxon>
        <taxon>Wickerhamomyces</taxon>
    </lineage>
</organism>
<dbReference type="EMBL" id="JAEUBG010003235">
    <property type="protein sequence ID" value="KAH3683094.1"/>
    <property type="molecule type" value="Genomic_DNA"/>
</dbReference>
<reference evidence="1" key="1">
    <citation type="journal article" date="2021" name="Open Biol.">
        <title>Shared evolutionary footprints suggest mitochondrial oxidative damage underlies multiple complex I losses in fungi.</title>
        <authorList>
            <person name="Schikora-Tamarit M.A."/>
            <person name="Marcet-Houben M."/>
            <person name="Nosek J."/>
            <person name="Gabaldon T."/>
        </authorList>
    </citation>
    <scope>NUCLEOTIDE SEQUENCE</scope>
    <source>
        <strain evidence="1">CBS2887</strain>
    </source>
</reference>
<dbReference type="InterPro" id="IPR015943">
    <property type="entry name" value="WD40/YVTN_repeat-like_dom_sf"/>
</dbReference>
<keyword evidence="2" id="KW-1185">Reference proteome</keyword>
<accession>A0A9P8Q585</accession>